<dbReference type="EMBL" id="BAAAEM010000003">
    <property type="protein sequence ID" value="GAA0480668.1"/>
    <property type="molecule type" value="Genomic_DNA"/>
</dbReference>
<feature type="region of interest" description="Disordered" evidence="1">
    <location>
        <begin position="419"/>
        <end position="445"/>
    </location>
</feature>
<evidence type="ECO:0000256" key="1">
    <source>
        <dbReference type="SAM" id="MobiDB-lite"/>
    </source>
</evidence>
<reference evidence="2 3" key="1">
    <citation type="journal article" date="2019" name="Int. J. Syst. Evol. Microbiol.">
        <title>The Global Catalogue of Microorganisms (GCM) 10K type strain sequencing project: providing services to taxonomists for standard genome sequencing and annotation.</title>
        <authorList>
            <consortium name="The Broad Institute Genomics Platform"/>
            <consortium name="The Broad Institute Genome Sequencing Center for Infectious Disease"/>
            <person name="Wu L."/>
            <person name="Ma J."/>
        </authorList>
    </citation>
    <scope>NUCLEOTIDE SEQUENCE [LARGE SCALE GENOMIC DNA]</scope>
    <source>
        <strain evidence="2 3">JCM 14162</strain>
    </source>
</reference>
<evidence type="ECO:0000313" key="3">
    <source>
        <dbReference type="Proteomes" id="UP001500713"/>
    </source>
</evidence>
<gene>
    <name evidence="2" type="ORF">GCM10009096_23430</name>
</gene>
<sequence>MSLLERDISATGSASCILLRVLDGRLAGAEHHLVPGTTMMLGHSLDSDIVLRGRETAGLSVQLTMRGDDVLAHIINGQASLLGSEISQGESVALPPYVPIKIGEYHVAVGQPGSERWGEANAIALRAADSALQLSEETARPTLSDQTRSRWTSMMSYLPGWMKGPGFLMVAAFALMLALAIEPLKQIVDGEINGVDDAQIAVANAGFSGITVGADPSGSKILISGIVRDEAEITRLQELIDRRFSGAIVDVETTQGLARAATDMLASQGVDAEARPDGIGRIEIVSEYLPIDRQSELREKLNKDLPKLAGISFALSGARGQEDLKYFFNSEKYGLATYVDGDPGHLVTADGSFWFEGATLPTGHKIIRARGGALSFERAGQVEEIRTAPPPAQEAIAVASGEPLEGSIVEKPVVENLAVNRPDQDPDITEKPTDPNVTQKGNDNE</sequence>
<proteinExistence type="predicted"/>
<evidence type="ECO:0008006" key="4">
    <source>
        <dbReference type="Google" id="ProtNLM"/>
    </source>
</evidence>
<organism evidence="2 3">
    <name type="scientific">Parasphingorhabdus litoris</name>
    <dbReference type="NCBI Taxonomy" id="394733"/>
    <lineage>
        <taxon>Bacteria</taxon>
        <taxon>Pseudomonadati</taxon>
        <taxon>Pseudomonadota</taxon>
        <taxon>Alphaproteobacteria</taxon>
        <taxon>Sphingomonadales</taxon>
        <taxon>Sphingomonadaceae</taxon>
        <taxon>Parasphingorhabdus</taxon>
    </lineage>
</organism>
<comment type="caution">
    <text evidence="2">The sequence shown here is derived from an EMBL/GenBank/DDBJ whole genome shotgun (WGS) entry which is preliminary data.</text>
</comment>
<accession>A0ABN1ANG4</accession>
<dbReference type="RefSeq" id="WP_229953599.1">
    <property type="nucleotide sequence ID" value="NZ_BAAAEM010000003.1"/>
</dbReference>
<dbReference type="Proteomes" id="UP001500713">
    <property type="component" value="Unassembled WGS sequence"/>
</dbReference>
<evidence type="ECO:0000313" key="2">
    <source>
        <dbReference type="EMBL" id="GAA0480668.1"/>
    </source>
</evidence>
<feature type="compositionally biased region" description="Basic and acidic residues" evidence="1">
    <location>
        <begin position="422"/>
        <end position="433"/>
    </location>
</feature>
<protein>
    <recommendedName>
        <fullName evidence="4">Yop protein translocation protein D periplasmic domain-containing protein</fullName>
    </recommendedName>
</protein>
<feature type="compositionally biased region" description="Polar residues" evidence="1">
    <location>
        <begin position="435"/>
        <end position="445"/>
    </location>
</feature>
<name>A0ABN1ANG4_9SPHN</name>
<keyword evidence="3" id="KW-1185">Reference proteome</keyword>